<evidence type="ECO:0000313" key="3">
    <source>
        <dbReference type="Proteomes" id="UP000740329"/>
    </source>
</evidence>
<name>A0A8J7S4U2_METVO</name>
<dbReference type="Proteomes" id="UP000740329">
    <property type="component" value="Unassembled WGS sequence"/>
</dbReference>
<dbReference type="Pfam" id="PF13472">
    <property type="entry name" value="Lipase_GDSL_2"/>
    <property type="match status" value="1"/>
</dbReference>
<dbReference type="CDD" id="cd00229">
    <property type="entry name" value="SGNH_hydrolase"/>
    <property type="match status" value="1"/>
</dbReference>
<dbReference type="GO" id="GO:0004622">
    <property type="term" value="F:phosphatidylcholine lysophospholipase activity"/>
    <property type="evidence" value="ECO:0007669"/>
    <property type="project" value="TreeGrafter"/>
</dbReference>
<protein>
    <submittedName>
        <fullName evidence="2">Lysophospholipase L1-like esterase</fullName>
    </submittedName>
</protein>
<dbReference type="Gene3D" id="3.40.50.1110">
    <property type="entry name" value="SGNH hydrolase"/>
    <property type="match status" value="1"/>
</dbReference>
<organism evidence="2 3">
    <name type="scientific">Methanococcus voltae</name>
    <dbReference type="NCBI Taxonomy" id="2188"/>
    <lineage>
        <taxon>Archaea</taxon>
        <taxon>Methanobacteriati</taxon>
        <taxon>Methanobacteriota</taxon>
        <taxon>Methanomada group</taxon>
        <taxon>Methanococci</taxon>
        <taxon>Methanococcales</taxon>
        <taxon>Methanococcaceae</taxon>
        <taxon>Methanococcus</taxon>
    </lineage>
</organism>
<dbReference type="SUPFAM" id="SSF52266">
    <property type="entry name" value="SGNH hydrolase"/>
    <property type="match status" value="1"/>
</dbReference>
<accession>A0A8J7S4U2</accession>
<comment type="caution">
    <text evidence="2">The sequence shown here is derived from an EMBL/GenBank/DDBJ whole genome shotgun (WGS) entry which is preliminary data.</text>
</comment>
<evidence type="ECO:0000313" key="2">
    <source>
        <dbReference type="EMBL" id="MBP2201423.1"/>
    </source>
</evidence>
<dbReference type="PANTHER" id="PTHR30383:SF5">
    <property type="entry name" value="SGNH HYDROLASE-TYPE ESTERASE DOMAIN-CONTAINING PROTEIN"/>
    <property type="match status" value="1"/>
</dbReference>
<proteinExistence type="predicted"/>
<evidence type="ECO:0000259" key="1">
    <source>
        <dbReference type="Pfam" id="PF13472"/>
    </source>
</evidence>
<dbReference type="InterPro" id="IPR051532">
    <property type="entry name" value="Ester_Hydrolysis_Enzymes"/>
</dbReference>
<feature type="domain" description="SGNH hydrolase-type esterase" evidence="1">
    <location>
        <begin position="7"/>
        <end position="219"/>
    </location>
</feature>
<dbReference type="InterPro" id="IPR013830">
    <property type="entry name" value="SGNH_hydro"/>
</dbReference>
<dbReference type="PANTHER" id="PTHR30383">
    <property type="entry name" value="THIOESTERASE 1/PROTEASE 1/LYSOPHOSPHOLIPASE L1"/>
    <property type="match status" value="1"/>
</dbReference>
<dbReference type="AlphaFoldDB" id="A0A8J7S4U2"/>
<dbReference type="EMBL" id="JAGGMV010000002">
    <property type="protein sequence ID" value="MBP2201423.1"/>
    <property type="molecule type" value="Genomic_DNA"/>
</dbReference>
<reference evidence="2" key="1">
    <citation type="submission" date="2021-03" db="EMBL/GenBank/DDBJ databases">
        <title>Genomic Encyclopedia of Type Strains, Phase IV (KMG-V): Genome sequencing to study the core and pangenomes of soil and plant-associated prokaryotes.</title>
        <authorList>
            <person name="Whitman W."/>
        </authorList>
    </citation>
    <scope>NUCLEOTIDE SEQUENCE</scope>
    <source>
        <strain evidence="2">C4</strain>
    </source>
</reference>
<gene>
    <name evidence="2" type="ORF">J3E07_000835</name>
</gene>
<dbReference type="RefSeq" id="WP_209590910.1">
    <property type="nucleotide sequence ID" value="NZ_JAGGMV010000002.1"/>
</dbReference>
<dbReference type="InterPro" id="IPR036514">
    <property type="entry name" value="SGNH_hydro_sf"/>
</dbReference>
<sequence>MKIITILGDSISMVRPNEGISLRELYSYKLQENLGSEYYVVNNAIRGSYAKVQLNNMEDTVLCNNSEVVIIFFGIVDCFPRLFSRTEKLIMAGLSKFKLDCINKAIIHIKSKNRYFFTKSQKKVYTRVYDFDKIYSDIILKIEKTGCKQIILVNIPSTNEKTKKRNYGVDENIREYNLIISKQLENKKIDLVDLYTITENNPNIILEDGHHISKEGHKILSEILSEKIKIK</sequence>